<sequence>MSDLTPYEPAPSPEHRPAPVPAPSAPPASPGGDGPRELWRRANAATRGTVIGVLVALLVAASFAAGRLTAPDGGGDAGPDRAADAPAETALSAAELARARTDDDAAKRVARDLVTFVESCAAVAADGDYSRCRTTSQLNVGSTLPLVDGSEPGRGEAAIAASRDGFRVVSVSASGNSFTLAEEGTGQPVRTCTDGGAKDAGCVGGVW</sequence>
<reference evidence="2" key="1">
    <citation type="submission" date="2020-05" db="EMBL/GenBank/DDBJ databases">
        <authorList>
            <person name="Chiriac C."/>
            <person name="Salcher M."/>
            <person name="Ghai R."/>
            <person name="Kavagutti S V."/>
        </authorList>
    </citation>
    <scope>NUCLEOTIDE SEQUENCE</scope>
</reference>
<proteinExistence type="predicted"/>
<name>A0A6J7H2C1_9ZZZZ</name>
<protein>
    <submittedName>
        <fullName evidence="2">Unannotated protein</fullName>
    </submittedName>
</protein>
<organism evidence="2">
    <name type="scientific">freshwater metagenome</name>
    <dbReference type="NCBI Taxonomy" id="449393"/>
    <lineage>
        <taxon>unclassified sequences</taxon>
        <taxon>metagenomes</taxon>
        <taxon>ecological metagenomes</taxon>
    </lineage>
</organism>
<accession>A0A6J7H2C1</accession>
<gene>
    <name evidence="2" type="ORF">UFOPK3564_01209</name>
</gene>
<feature type="compositionally biased region" description="Pro residues" evidence="1">
    <location>
        <begin position="8"/>
        <end position="29"/>
    </location>
</feature>
<feature type="region of interest" description="Disordered" evidence="1">
    <location>
        <begin position="1"/>
        <end position="39"/>
    </location>
</feature>
<dbReference type="EMBL" id="CAFBMK010000054">
    <property type="protein sequence ID" value="CAB4910590.1"/>
    <property type="molecule type" value="Genomic_DNA"/>
</dbReference>
<dbReference type="AlphaFoldDB" id="A0A6J7H2C1"/>
<evidence type="ECO:0000256" key="1">
    <source>
        <dbReference type="SAM" id="MobiDB-lite"/>
    </source>
</evidence>
<evidence type="ECO:0000313" key="2">
    <source>
        <dbReference type="EMBL" id="CAB4910590.1"/>
    </source>
</evidence>